<protein>
    <submittedName>
        <fullName evidence="1">DUF481 domain-containing protein</fullName>
    </submittedName>
</protein>
<reference evidence="1" key="1">
    <citation type="submission" date="2021-01" db="EMBL/GenBank/DDBJ databases">
        <title>Modified the classification status of verrucomicrobia.</title>
        <authorList>
            <person name="Feng X."/>
        </authorList>
    </citation>
    <scope>NUCLEOTIDE SEQUENCE</scope>
    <source>
        <strain evidence="1">KCTC 13126</strain>
    </source>
</reference>
<dbReference type="Pfam" id="PF04338">
    <property type="entry name" value="DUF481"/>
    <property type="match status" value="1"/>
</dbReference>
<evidence type="ECO:0000313" key="1">
    <source>
        <dbReference type="EMBL" id="MBK1876843.1"/>
    </source>
</evidence>
<dbReference type="AlphaFoldDB" id="A0A934S0G9"/>
<name>A0A934S0G9_9BACT</name>
<organism evidence="1 2">
    <name type="scientific">Pelagicoccus mobilis</name>
    <dbReference type="NCBI Taxonomy" id="415221"/>
    <lineage>
        <taxon>Bacteria</taxon>
        <taxon>Pseudomonadati</taxon>
        <taxon>Verrucomicrobiota</taxon>
        <taxon>Opitutia</taxon>
        <taxon>Puniceicoccales</taxon>
        <taxon>Pelagicoccaceae</taxon>
        <taxon>Pelagicoccus</taxon>
    </lineage>
</organism>
<sequence>MQTRLSRIIASLIVSTLSLQVAKTEELPSFVQKDSEWDWLELDTGEWLKGRVKTMYDGDLEFDSDHFGVITISWDDVKRLKSSGTQTVRMRQSATQKFTTEQNPKRPDLLSGQTQLNTDTLIVKDGPTSASLSREDVLGLVSNDKSDQWSFKLSLGGNFRSGNTDVNEYNIRAEVDRRTVSTRLNLAYLGNFADSDSIETANNHRLWGYYDYFFTSRIFVRPIGFEYFKDPFQNLDSRITAGGSFGYKLVDGSDLSMDLSAGPAIQWVRFDTVAPDSDDSTDNVAAVSQLDLDWEISKNLDFIGTYSLQYAPDEAGGLSLFTQNTFQYELSGNVDLETSFIWDRTQSPVPDASGQTPDKDDFRVILGIGIEL</sequence>
<dbReference type="InterPro" id="IPR007433">
    <property type="entry name" value="DUF481"/>
</dbReference>
<keyword evidence="2" id="KW-1185">Reference proteome</keyword>
<accession>A0A934S0G9</accession>
<gene>
    <name evidence="1" type="ORF">JIN87_08190</name>
</gene>
<dbReference type="EMBL" id="JAENIL010000012">
    <property type="protein sequence ID" value="MBK1876843.1"/>
    <property type="molecule type" value="Genomic_DNA"/>
</dbReference>
<comment type="caution">
    <text evidence="1">The sequence shown here is derived from an EMBL/GenBank/DDBJ whole genome shotgun (WGS) entry which is preliminary data.</text>
</comment>
<proteinExistence type="predicted"/>
<dbReference type="Proteomes" id="UP000617628">
    <property type="component" value="Unassembled WGS sequence"/>
</dbReference>
<evidence type="ECO:0000313" key="2">
    <source>
        <dbReference type="Proteomes" id="UP000617628"/>
    </source>
</evidence>
<dbReference type="RefSeq" id="WP_200355056.1">
    <property type="nucleotide sequence ID" value="NZ_JAENIL010000012.1"/>
</dbReference>